<dbReference type="SUPFAM" id="SSF52540">
    <property type="entry name" value="P-loop containing nucleoside triphosphate hydrolases"/>
    <property type="match status" value="1"/>
</dbReference>
<organism evidence="1 2">
    <name type="scientific">Cirrhinus mrigala</name>
    <name type="common">Mrigala</name>
    <dbReference type="NCBI Taxonomy" id="683832"/>
    <lineage>
        <taxon>Eukaryota</taxon>
        <taxon>Metazoa</taxon>
        <taxon>Chordata</taxon>
        <taxon>Craniata</taxon>
        <taxon>Vertebrata</taxon>
        <taxon>Euteleostomi</taxon>
        <taxon>Actinopterygii</taxon>
        <taxon>Neopterygii</taxon>
        <taxon>Teleostei</taxon>
        <taxon>Ostariophysi</taxon>
        <taxon>Cypriniformes</taxon>
        <taxon>Cyprinidae</taxon>
        <taxon>Labeoninae</taxon>
        <taxon>Labeonini</taxon>
        <taxon>Cirrhinus</taxon>
    </lineage>
</organism>
<keyword evidence="2" id="KW-1185">Reference proteome</keyword>
<dbReference type="InterPro" id="IPR027417">
    <property type="entry name" value="P-loop_NTPase"/>
</dbReference>
<dbReference type="InterPro" id="IPR053082">
    <property type="entry name" value="Nuclear_GTPase_SLIP-GC"/>
</dbReference>
<dbReference type="PANTHER" id="PTHR47308:SF1">
    <property type="entry name" value="NUCLEAR GTPASE SLIP-GC"/>
    <property type="match status" value="1"/>
</dbReference>
<proteinExistence type="predicted"/>
<evidence type="ECO:0000313" key="2">
    <source>
        <dbReference type="Proteomes" id="UP001529510"/>
    </source>
</evidence>
<dbReference type="CDD" id="cd00882">
    <property type="entry name" value="Ras_like_GTPase"/>
    <property type="match status" value="1"/>
</dbReference>
<feature type="non-terminal residue" evidence="1">
    <location>
        <position position="87"/>
    </location>
</feature>
<dbReference type="Proteomes" id="UP001529510">
    <property type="component" value="Unassembled WGS sequence"/>
</dbReference>
<dbReference type="PANTHER" id="PTHR47308">
    <property type="entry name" value="NUCLEAR GTPASE SLIP-GC"/>
    <property type="match status" value="1"/>
</dbReference>
<gene>
    <name evidence="1" type="ORF">M9458_038572</name>
</gene>
<name>A0ABD0P1M0_CIRMR</name>
<sequence>MIMENARQILKRVTNSDQIDKGSRKKATIGIFGKSGEGKSSLLSAILGKQYLLPSGCFGACTAVITQVEANLTDSNYTAEIEFISKE</sequence>
<reference evidence="1 2" key="1">
    <citation type="submission" date="2024-05" db="EMBL/GenBank/DDBJ databases">
        <title>Genome sequencing and assembly of Indian major carp, Cirrhinus mrigala (Hamilton, 1822).</title>
        <authorList>
            <person name="Mohindra V."/>
            <person name="Chowdhury L.M."/>
            <person name="Lal K."/>
            <person name="Jena J.K."/>
        </authorList>
    </citation>
    <scope>NUCLEOTIDE SEQUENCE [LARGE SCALE GENOMIC DNA]</scope>
    <source>
        <strain evidence="1">CM1030</strain>
        <tissue evidence="1">Blood</tissue>
    </source>
</reference>
<dbReference type="AlphaFoldDB" id="A0ABD0P1M0"/>
<dbReference type="EMBL" id="JAMKFB020000019">
    <property type="protein sequence ID" value="KAL0166728.1"/>
    <property type="molecule type" value="Genomic_DNA"/>
</dbReference>
<protein>
    <submittedName>
        <fullName evidence="1">Uncharacterized protein</fullName>
    </submittedName>
</protein>
<dbReference type="Gene3D" id="3.40.50.300">
    <property type="entry name" value="P-loop containing nucleotide triphosphate hydrolases"/>
    <property type="match status" value="1"/>
</dbReference>
<evidence type="ECO:0000313" key="1">
    <source>
        <dbReference type="EMBL" id="KAL0166728.1"/>
    </source>
</evidence>
<comment type="caution">
    <text evidence="1">The sequence shown here is derived from an EMBL/GenBank/DDBJ whole genome shotgun (WGS) entry which is preliminary data.</text>
</comment>
<accession>A0ABD0P1M0</accession>